<dbReference type="RefSeq" id="WP_177175490.1">
    <property type="nucleotide sequence ID" value="NZ_BMGV01000011.1"/>
</dbReference>
<evidence type="ECO:0000313" key="1">
    <source>
        <dbReference type="EMBL" id="SEK01376.1"/>
    </source>
</evidence>
<evidence type="ECO:0000313" key="2">
    <source>
        <dbReference type="Proteomes" id="UP000199379"/>
    </source>
</evidence>
<sequence length="142" mass="16131">MKQDHMHQMTRVSEALYLREHARIRPLLEAEARILARLARLDAQRDQMRATQGSQDAYLRIGADTLWQAWESRTRRALNTDLAQARARKLAAMDALRLAFGRRQAVADLDTAAHRAAHAARLARREIALLDRVNLTAARGDT</sequence>
<keyword evidence="2" id="KW-1185">Reference proteome</keyword>
<gene>
    <name evidence="1" type="ORF">SAMN05444007_111152</name>
</gene>
<protein>
    <recommendedName>
        <fullName evidence="3">Flagellar FliJ protein</fullName>
    </recommendedName>
</protein>
<dbReference type="STRING" id="1227549.SAMN05444007_111152"/>
<organism evidence="1 2">
    <name type="scientific">Cribrihabitans marinus</name>
    <dbReference type="NCBI Taxonomy" id="1227549"/>
    <lineage>
        <taxon>Bacteria</taxon>
        <taxon>Pseudomonadati</taxon>
        <taxon>Pseudomonadota</taxon>
        <taxon>Alphaproteobacteria</taxon>
        <taxon>Rhodobacterales</taxon>
        <taxon>Paracoccaceae</taxon>
        <taxon>Cribrihabitans</taxon>
    </lineage>
</organism>
<reference evidence="1 2" key="1">
    <citation type="submission" date="2016-10" db="EMBL/GenBank/DDBJ databases">
        <authorList>
            <person name="de Groot N.N."/>
        </authorList>
    </citation>
    <scope>NUCLEOTIDE SEQUENCE [LARGE SCALE GENOMIC DNA]</scope>
    <source>
        <strain evidence="1 2">DSM 29340</strain>
    </source>
</reference>
<accession>A0A1H7DI24</accession>
<dbReference type="EMBL" id="FNYD01000011">
    <property type="protein sequence ID" value="SEK01376.1"/>
    <property type="molecule type" value="Genomic_DNA"/>
</dbReference>
<evidence type="ECO:0008006" key="3">
    <source>
        <dbReference type="Google" id="ProtNLM"/>
    </source>
</evidence>
<name>A0A1H7DI24_9RHOB</name>
<dbReference type="Proteomes" id="UP000199379">
    <property type="component" value="Unassembled WGS sequence"/>
</dbReference>
<dbReference type="AlphaFoldDB" id="A0A1H7DI24"/>
<proteinExistence type="predicted"/>